<gene>
    <name evidence="1" type="ORF">GJJ30_10075</name>
</gene>
<dbReference type="AlphaFoldDB" id="A0A7K0EIM1"/>
<evidence type="ECO:0000313" key="2">
    <source>
        <dbReference type="Proteomes" id="UP000441754"/>
    </source>
</evidence>
<accession>A0A7K0EIM1</accession>
<dbReference type="Proteomes" id="UP000441754">
    <property type="component" value="Unassembled WGS sequence"/>
</dbReference>
<sequence>MAVSINFTLEVVVFGWHFNLVTLLVGEQAEPYFALLGIWQETFTQHHYFSIERRALGYSFYTSYSGEDWSEPERPMHCIDLLYLRILISAKQP</sequence>
<dbReference type="RefSeq" id="WP_154175023.1">
    <property type="nucleotide sequence ID" value="NZ_WJXZ01000005.1"/>
</dbReference>
<organism evidence="1 2">
    <name type="scientific">Larkinella terrae</name>
    <dbReference type="NCBI Taxonomy" id="2025311"/>
    <lineage>
        <taxon>Bacteria</taxon>
        <taxon>Pseudomonadati</taxon>
        <taxon>Bacteroidota</taxon>
        <taxon>Cytophagia</taxon>
        <taxon>Cytophagales</taxon>
        <taxon>Spirosomataceae</taxon>
        <taxon>Larkinella</taxon>
    </lineage>
</organism>
<keyword evidence="2" id="KW-1185">Reference proteome</keyword>
<reference evidence="1 2" key="1">
    <citation type="journal article" date="2018" name="Antonie Van Leeuwenhoek">
        <title>Larkinella terrae sp. nov., isolated from soil on Jeju Island, South Korea.</title>
        <authorList>
            <person name="Ten L.N."/>
            <person name="Jeon J."/>
            <person name="Park S.J."/>
            <person name="Park S."/>
            <person name="Lee S.Y."/>
            <person name="Kim M.K."/>
            <person name="Jung H.Y."/>
        </authorList>
    </citation>
    <scope>NUCLEOTIDE SEQUENCE [LARGE SCALE GENOMIC DNA]</scope>
    <source>
        <strain evidence="1 2">KCTC 52001</strain>
    </source>
</reference>
<comment type="caution">
    <text evidence="1">The sequence shown here is derived from an EMBL/GenBank/DDBJ whole genome shotgun (WGS) entry which is preliminary data.</text>
</comment>
<dbReference type="EMBL" id="WJXZ01000005">
    <property type="protein sequence ID" value="MRS61634.1"/>
    <property type="molecule type" value="Genomic_DNA"/>
</dbReference>
<evidence type="ECO:0000313" key="1">
    <source>
        <dbReference type="EMBL" id="MRS61634.1"/>
    </source>
</evidence>
<name>A0A7K0EIM1_9BACT</name>
<proteinExistence type="predicted"/>
<protein>
    <submittedName>
        <fullName evidence="1">Uncharacterized protein</fullName>
    </submittedName>
</protein>